<comment type="pathway">
    <text evidence="3">Purine metabolism; IMP biosynthesis via de novo pathway; 5-amino-1-(5-phospho-D-ribosyl)imidazole-4-carboxylate from 5-amino-1-(5-phospho-D-ribosyl)imidazole (N5-CAIR route): step 2/2.</text>
</comment>
<dbReference type="InterPro" id="IPR024694">
    <property type="entry name" value="PurE_prokaryotes"/>
</dbReference>
<comment type="catalytic activity">
    <reaction evidence="3">
        <text>5-carboxyamino-1-(5-phospho-D-ribosyl)imidazole + H(+) = 5-amino-1-(5-phospho-D-ribosyl)imidazole-4-carboxylate</text>
        <dbReference type="Rhea" id="RHEA:13193"/>
        <dbReference type="ChEBI" id="CHEBI:15378"/>
        <dbReference type="ChEBI" id="CHEBI:58730"/>
        <dbReference type="ChEBI" id="CHEBI:77657"/>
        <dbReference type="EC" id="5.4.99.18"/>
    </reaction>
</comment>
<dbReference type="Gene3D" id="3.40.50.1970">
    <property type="match status" value="2"/>
</dbReference>
<comment type="similarity">
    <text evidence="3">Belongs to the AIR carboxylase family. Class I subfamily.</text>
</comment>
<evidence type="ECO:0000313" key="5">
    <source>
        <dbReference type="EMBL" id="ADP77750.1"/>
    </source>
</evidence>
<dbReference type="InterPro" id="IPR000031">
    <property type="entry name" value="PurE_dom"/>
</dbReference>
<evidence type="ECO:0000313" key="6">
    <source>
        <dbReference type="Proteomes" id="UP000002315"/>
    </source>
</evidence>
<dbReference type="SUPFAM" id="SSF52255">
    <property type="entry name" value="N5-CAIR mutase (phosphoribosylaminoimidazole carboxylase, PurE)"/>
    <property type="match status" value="2"/>
</dbReference>
<dbReference type="SMART" id="SM01001">
    <property type="entry name" value="AIRC"/>
    <property type="match status" value="2"/>
</dbReference>
<feature type="domain" description="PurE" evidence="4">
    <location>
        <begin position="3"/>
        <end position="151"/>
    </location>
</feature>
<name>E3GVY5_METFV</name>
<feature type="binding site" evidence="3">
    <location>
        <position position="199"/>
    </location>
    <ligand>
        <name>substrate</name>
    </ligand>
</feature>
<dbReference type="GO" id="GO:0016829">
    <property type="term" value="F:lyase activity"/>
    <property type="evidence" value="ECO:0007669"/>
    <property type="project" value="UniProtKB-KW"/>
</dbReference>
<feature type="binding site" evidence="3">
    <location>
        <position position="11"/>
    </location>
    <ligand>
        <name>substrate</name>
    </ligand>
</feature>
<dbReference type="HOGENOM" id="CLU_782152_0_0_2"/>
<evidence type="ECO:0000259" key="4">
    <source>
        <dbReference type="SMART" id="SM01001"/>
    </source>
</evidence>
<dbReference type="PANTHER" id="PTHR23046">
    <property type="entry name" value="PHOSPHORIBOSYLAMINOIMIDAZOLE CARBOXYLASE CATALYTIC SUBUNIT"/>
    <property type="match status" value="1"/>
</dbReference>
<dbReference type="STRING" id="523846.Mfer_0954"/>
<dbReference type="PANTHER" id="PTHR23046:SF2">
    <property type="entry name" value="PHOSPHORIBOSYLAMINOIMIDAZOLE CARBOXYLASE"/>
    <property type="match status" value="1"/>
</dbReference>
<keyword evidence="1 3" id="KW-0658">Purine biosynthesis</keyword>
<dbReference type="KEGG" id="mfv:Mfer_0954"/>
<evidence type="ECO:0000256" key="1">
    <source>
        <dbReference type="ARBA" id="ARBA00022755"/>
    </source>
</evidence>
<keyword evidence="6" id="KW-1185">Reference proteome</keyword>
<dbReference type="EMBL" id="CP002278">
    <property type="protein sequence ID" value="ADP77750.1"/>
    <property type="molecule type" value="Genomic_DNA"/>
</dbReference>
<dbReference type="AlphaFoldDB" id="E3GVY5"/>
<comment type="function">
    <text evidence="3">Catalyzes the conversion of N5-carboxyaminoimidazole ribonucleotide (N5-CAIR) to 4-carboxy-5-aminoimidazole ribonucleotide (CAIR).</text>
</comment>
<keyword evidence="2 3" id="KW-0413">Isomerase</keyword>
<dbReference type="InterPro" id="IPR033747">
    <property type="entry name" value="PurE_ClassI"/>
</dbReference>
<feature type="binding site" evidence="3">
    <location>
        <position position="41"/>
    </location>
    <ligand>
        <name>substrate</name>
    </ligand>
</feature>
<dbReference type="UniPathway" id="UPA00074">
    <property type="reaction ID" value="UER00943"/>
</dbReference>
<evidence type="ECO:0000256" key="3">
    <source>
        <dbReference type="HAMAP-Rule" id="MF_01929"/>
    </source>
</evidence>
<feature type="domain" description="PurE" evidence="4">
    <location>
        <begin position="188"/>
        <end position="330"/>
    </location>
</feature>
<feature type="binding site" evidence="3">
    <location>
        <position position="196"/>
    </location>
    <ligand>
        <name>substrate</name>
    </ligand>
</feature>
<reference evidence="5 6" key="1">
    <citation type="journal article" date="2010" name="Stand. Genomic Sci.">
        <title>Complete genome sequence of Methanothermus fervidus type strain (V24S).</title>
        <authorList>
            <person name="Anderson I."/>
            <person name="Djao O.D."/>
            <person name="Misra M."/>
            <person name="Chertkov O."/>
            <person name="Nolan M."/>
            <person name="Lucas S."/>
            <person name="Lapidus A."/>
            <person name="Del Rio T.G."/>
            <person name="Tice H."/>
            <person name="Cheng J.F."/>
            <person name="Tapia R."/>
            <person name="Han C."/>
            <person name="Goodwin L."/>
            <person name="Pitluck S."/>
            <person name="Liolios K."/>
            <person name="Ivanova N."/>
            <person name="Mavromatis K."/>
            <person name="Mikhailova N."/>
            <person name="Pati A."/>
            <person name="Brambilla E."/>
            <person name="Chen A."/>
            <person name="Palaniappan K."/>
            <person name="Land M."/>
            <person name="Hauser L."/>
            <person name="Chang Y.J."/>
            <person name="Jeffries C.D."/>
            <person name="Sikorski J."/>
            <person name="Spring S."/>
            <person name="Rohde M."/>
            <person name="Eichinger K."/>
            <person name="Huber H."/>
            <person name="Wirth R."/>
            <person name="Goker M."/>
            <person name="Detter J.C."/>
            <person name="Woyke T."/>
            <person name="Bristow J."/>
            <person name="Eisen J.A."/>
            <person name="Markowitz V."/>
            <person name="Hugenholtz P."/>
            <person name="Klenk H.P."/>
            <person name="Kyrpides N.C."/>
        </authorList>
    </citation>
    <scope>NUCLEOTIDE SEQUENCE [LARGE SCALE GENOMIC DNA]</scope>
    <source>
        <strain evidence="6">ATCC 43054 / DSM 2088 / JCM 10308 / V24 S</strain>
    </source>
</reference>
<sequence length="330" mass="36308">MKPKITIILGSSSDYKICEKTINTLEKLKIPYDVKVASAHRTPQKLKYQVSKATEEGTEVFIGIAGLSAQLPGIITSYTHKPVIAVPVDVKVGGLDALLTSSQMPFPEPVATVGINNGVNAAILAAQILAVHDKKVKERLISMKKDFYEKIIKSEEEITEKIKGKYYSPQKIETPEFEITTPDSNSEIDVCVMSGSYSDMNIVRRVTSVLDRADINYDLRIVFPFRRPDKFEELIKNMNTKIFISVTGVASHITGMLASLTLSPVIGVPCTSQLQGLDSLLSMVNMPPGVPVATVGINRGDNAAMLALEILAMNNEELEEKIKNIKWKRS</sequence>
<evidence type="ECO:0000256" key="2">
    <source>
        <dbReference type="ARBA" id="ARBA00023235"/>
    </source>
</evidence>
<dbReference type="HAMAP" id="MF_01929">
    <property type="entry name" value="PurE_classI"/>
    <property type="match status" value="2"/>
</dbReference>
<protein>
    <recommendedName>
        <fullName evidence="3">N5-carboxyaminoimidazole ribonucleotide mutase</fullName>
        <shortName evidence="3">N5-CAIR mutase</shortName>
        <ecNumber evidence="3">5.4.99.18</ecNumber>
    </recommendedName>
    <alternativeName>
        <fullName evidence="3">5-(carboxyamino)imidazole ribonucleotide mutase</fullName>
    </alternativeName>
</protein>
<proteinExistence type="inferred from homology"/>
<keyword evidence="5" id="KW-0456">Lyase</keyword>
<dbReference type="NCBIfam" id="TIGR01162">
    <property type="entry name" value="purE"/>
    <property type="match status" value="2"/>
</dbReference>
<dbReference type="GO" id="GO:0034023">
    <property type="term" value="F:5-(carboxyamino)imidazole ribonucleotide mutase activity"/>
    <property type="evidence" value="ECO:0007669"/>
    <property type="project" value="UniProtKB-UniRule"/>
</dbReference>
<feature type="binding site" evidence="3">
    <location>
        <position position="226"/>
    </location>
    <ligand>
        <name>substrate</name>
    </ligand>
</feature>
<dbReference type="GO" id="GO:0006189">
    <property type="term" value="P:'de novo' IMP biosynthetic process"/>
    <property type="evidence" value="ECO:0007669"/>
    <property type="project" value="UniProtKB-UniRule"/>
</dbReference>
<feature type="binding site" evidence="3">
    <location>
        <position position="14"/>
    </location>
    <ligand>
        <name>substrate</name>
    </ligand>
</feature>
<organism evidence="5 6">
    <name type="scientific">Methanothermus fervidus (strain ATCC 43054 / DSM 2088 / JCM 10308 / V24 S)</name>
    <dbReference type="NCBI Taxonomy" id="523846"/>
    <lineage>
        <taxon>Archaea</taxon>
        <taxon>Methanobacteriati</taxon>
        <taxon>Methanobacteriota</taxon>
        <taxon>Methanomada group</taxon>
        <taxon>Methanobacteria</taxon>
        <taxon>Methanobacteriales</taxon>
        <taxon>Methanothermaceae</taxon>
        <taxon>Methanothermus</taxon>
    </lineage>
</organism>
<dbReference type="OrthoDB" id="9473at2157"/>
<dbReference type="Proteomes" id="UP000002315">
    <property type="component" value="Chromosome"/>
</dbReference>
<accession>E3GVY5</accession>
<dbReference type="Pfam" id="PF00731">
    <property type="entry name" value="AIRC"/>
    <property type="match status" value="2"/>
</dbReference>
<gene>
    <name evidence="3" type="primary">purE</name>
    <name evidence="5" type="ordered locus">Mfer_0954</name>
</gene>
<dbReference type="EC" id="5.4.99.18" evidence="3"/>